<organism evidence="1 2">
    <name type="scientific">Paraglaciecola hydrolytica</name>
    <dbReference type="NCBI Taxonomy" id="1799789"/>
    <lineage>
        <taxon>Bacteria</taxon>
        <taxon>Pseudomonadati</taxon>
        <taxon>Pseudomonadota</taxon>
        <taxon>Gammaproteobacteria</taxon>
        <taxon>Alteromonadales</taxon>
        <taxon>Alteromonadaceae</taxon>
        <taxon>Paraglaciecola</taxon>
    </lineage>
</organism>
<dbReference type="Pfam" id="PF04299">
    <property type="entry name" value="FMN_bind_2"/>
    <property type="match status" value="1"/>
</dbReference>
<dbReference type="Gene3D" id="2.30.110.10">
    <property type="entry name" value="Electron Transport, Fmn-binding Protein, Chain A"/>
    <property type="match status" value="1"/>
</dbReference>
<protein>
    <submittedName>
        <fullName evidence="1">Transcriptional regulator</fullName>
    </submittedName>
</protein>
<dbReference type="InterPro" id="IPR012349">
    <property type="entry name" value="Split_barrel_FMN-bd"/>
</dbReference>
<dbReference type="RefSeq" id="WP_068372772.1">
    <property type="nucleotide sequence ID" value="NZ_LSNE01000003.1"/>
</dbReference>
<dbReference type="PANTHER" id="PTHR35802:SF1">
    <property type="entry name" value="PROTEASE SYNTHASE AND SPORULATION PROTEIN PAI 2"/>
    <property type="match status" value="1"/>
</dbReference>
<sequence>MYVPRNMQMENAEHYHTLIEDFGFGVLITQDLQVSHLPVYLVKDEGEKGVLYGHMARANPHWKALNSQQVKVIFNGPHSYISPSWYAVGPAVPTWNYAAVHVTGRATLLNDEQTLAAVHALVKQYEPALLDNEALMPADYQHKLAKAIVGFKIEITQIEGKQKLGQHKSIADQQGTVIGLERSKHPEAIALLAYMQQTGIGLGKA</sequence>
<gene>
    <name evidence="1" type="ORF">AX660_06750</name>
</gene>
<comment type="caution">
    <text evidence="1">The sequence shown here is derived from an EMBL/GenBank/DDBJ whole genome shotgun (WGS) entry which is preliminary data.</text>
</comment>
<dbReference type="STRING" id="1799789.AX660_06750"/>
<dbReference type="PANTHER" id="PTHR35802">
    <property type="entry name" value="PROTEASE SYNTHASE AND SPORULATION PROTEIN PAI 2"/>
    <property type="match status" value="1"/>
</dbReference>
<dbReference type="Proteomes" id="UP000070299">
    <property type="component" value="Unassembled WGS sequence"/>
</dbReference>
<dbReference type="OrthoDB" id="9794948at2"/>
<name>A0A136A3E6_9ALTE</name>
<dbReference type="AlphaFoldDB" id="A0A136A3E6"/>
<dbReference type="PIRSF" id="PIRSF010372">
    <property type="entry name" value="PaiB"/>
    <property type="match status" value="1"/>
</dbReference>
<evidence type="ECO:0000313" key="1">
    <source>
        <dbReference type="EMBL" id="KXI29734.1"/>
    </source>
</evidence>
<dbReference type="InterPro" id="IPR007396">
    <property type="entry name" value="TR_PAI2-type"/>
</dbReference>
<dbReference type="EMBL" id="LSNE01000003">
    <property type="protein sequence ID" value="KXI29734.1"/>
    <property type="molecule type" value="Genomic_DNA"/>
</dbReference>
<proteinExistence type="predicted"/>
<accession>A0A136A3E6</accession>
<evidence type="ECO:0000313" key="2">
    <source>
        <dbReference type="Proteomes" id="UP000070299"/>
    </source>
</evidence>
<keyword evidence="2" id="KW-1185">Reference proteome</keyword>
<dbReference type="SUPFAM" id="SSF50475">
    <property type="entry name" value="FMN-binding split barrel"/>
    <property type="match status" value="1"/>
</dbReference>
<reference evidence="2" key="1">
    <citation type="submission" date="2016-02" db="EMBL/GenBank/DDBJ databases">
        <authorList>
            <person name="Schultz-Johansen M."/>
            <person name="Glaring M.A."/>
            <person name="Bech P.K."/>
            <person name="Stougaard P."/>
        </authorList>
    </citation>
    <scope>NUCLEOTIDE SEQUENCE [LARGE SCALE GENOMIC DNA]</scope>
    <source>
        <strain evidence="2">S66</strain>
    </source>
</reference>